<dbReference type="GO" id="GO:0045277">
    <property type="term" value="C:respiratory chain complex IV"/>
    <property type="evidence" value="ECO:0007669"/>
    <property type="project" value="InterPro"/>
</dbReference>
<evidence type="ECO:0000256" key="4">
    <source>
        <dbReference type="ARBA" id="ARBA00022946"/>
    </source>
</evidence>
<sequence length="103" mass="11601">MQRNFLSLRPLFLRGVGELGTLNLPNRLSRPSVALMHAAAAKPRPGKITPKMEKLRKKFQADNDLPVFLKGGSMDKLLYRLTWVLCFIGMAGDVLLWFGYILA</sequence>
<evidence type="ECO:0000256" key="2">
    <source>
        <dbReference type="ARBA" id="ARBA00009331"/>
    </source>
</evidence>
<keyword evidence="4" id="KW-0809">Transit peptide</keyword>
<dbReference type="GO" id="GO:0016491">
    <property type="term" value="F:oxidoreductase activity"/>
    <property type="evidence" value="ECO:0007669"/>
    <property type="project" value="UniProtKB-KW"/>
</dbReference>
<dbReference type="GO" id="GO:0097250">
    <property type="term" value="P:mitochondrial respirasome assembly"/>
    <property type="evidence" value="ECO:0007669"/>
    <property type="project" value="TreeGrafter"/>
</dbReference>
<accession>B3M0E8</accession>
<keyword evidence="7" id="KW-0812">Transmembrane</keyword>
<keyword evidence="7" id="KW-1133">Transmembrane helix</keyword>
<evidence type="ECO:0000256" key="7">
    <source>
        <dbReference type="SAM" id="Phobius"/>
    </source>
</evidence>
<keyword evidence="8" id="KW-0560">Oxidoreductase</keyword>
<dbReference type="Proteomes" id="UP000007801">
    <property type="component" value="Unassembled WGS sequence"/>
</dbReference>
<dbReference type="GO" id="GO:0002082">
    <property type="term" value="P:regulation of oxidative phosphorylation"/>
    <property type="evidence" value="ECO:0007669"/>
    <property type="project" value="TreeGrafter"/>
</dbReference>
<dbReference type="GeneID" id="6501122"/>
<dbReference type="PANTHER" id="PTHR10510:SF13">
    <property type="entry name" value="CYTOCHROME C OXIDASE SUBUNIT 7A-LIKE-RELATED"/>
    <property type="match status" value="1"/>
</dbReference>
<keyword evidence="3" id="KW-0999">Mitochondrion inner membrane</keyword>
<protein>
    <submittedName>
        <fullName evidence="8">Uncharacterized protein</fullName>
    </submittedName>
</protein>
<dbReference type="PhylomeDB" id="B3M0E8"/>
<dbReference type="GO" id="GO:0006123">
    <property type="term" value="P:mitochondrial electron transport, cytochrome c to oxygen"/>
    <property type="evidence" value="ECO:0007669"/>
    <property type="project" value="InterPro"/>
</dbReference>
<dbReference type="STRING" id="7217.B3M0E8"/>
<proteinExistence type="inferred from homology"/>
<feature type="transmembrane region" description="Helical" evidence="7">
    <location>
        <begin position="77"/>
        <end position="102"/>
    </location>
</feature>
<comment type="similarity">
    <text evidence="2">Belongs to the cytochrome c oxidase VIIa family.</text>
</comment>
<keyword evidence="5" id="KW-0496">Mitochondrion</keyword>
<dbReference type="SUPFAM" id="SSF81419">
    <property type="entry name" value="Mitochondrial cytochrome c oxidase subunit VIIa"/>
    <property type="match status" value="1"/>
</dbReference>
<comment type="subcellular location">
    <subcellularLocation>
        <location evidence="1">Mitochondrion inner membrane</location>
    </subcellularLocation>
</comment>
<dbReference type="PANTHER" id="PTHR10510">
    <property type="entry name" value="CYTOCHROME C OXIDASE POLYPEPTIDE 7A"/>
    <property type="match status" value="1"/>
</dbReference>
<dbReference type="OMA" id="MQRNCFS"/>
<name>B3M0E8_DROAN</name>
<evidence type="ECO:0000256" key="5">
    <source>
        <dbReference type="ARBA" id="ARBA00023128"/>
    </source>
</evidence>
<evidence type="ECO:0000313" key="8">
    <source>
        <dbReference type="EMBL" id="EDV43154.1"/>
    </source>
</evidence>
<dbReference type="AlphaFoldDB" id="B3M0E8"/>
<evidence type="ECO:0000313" key="9">
    <source>
        <dbReference type="Proteomes" id="UP000007801"/>
    </source>
</evidence>
<dbReference type="FunFam" id="4.10.91.10:FF:000001">
    <property type="entry name" value="Cytochrome c oxidase subunit 7A1, mitochondrial"/>
    <property type="match status" value="1"/>
</dbReference>
<keyword evidence="9" id="KW-1185">Reference proteome</keyword>
<evidence type="ECO:0000256" key="1">
    <source>
        <dbReference type="ARBA" id="ARBA00004273"/>
    </source>
</evidence>
<evidence type="ECO:0000256" key="3">
    <source>
        <dbReference type="ARBA" id="ARBA00022792"/>
    </source>
</evidence>
<evidence type="ECO:0000256" key="6">
    <source>
        <dbReference type="ARBA" id="ARBA00023136"/>
    </source>
</evidence>
<dbReference type="KEGG" id="dan:6501122"/>
<dbReference type="FunCoup" id="B3M0E8">
    <property type="interactions" value="155"/>
</dbReference>
<dbReference type="InterPro" id="IPR036539">
    <property type="entry name" value="Cyt_c_oxidase_su7a_sf"/>
</dbReference>
<dbReference type="InParanoid" id="B3M0E8"/>
<dbReference type="CDD" id="cd00928">
    <property type="entry name" value="Cyt_c_Oxidase_VIIa"/>
    <property type="match status" value="1"/>
</dbReference>
<keyword evidence="6 7" id="KW-0472">Membrane</keyword>
<dbReference type="EMBL" id="CH902617">
    <property type="protein sequence ID" value="EDV43154.1"/>
    <property type="molecule type" value="Genomic_DNA"/>
</dbReference>
<dbReference type="Gene3D" id="4.10.91.10">
    <property type="entry name" value="Cytochrome c oxidase, subunit VIIa"/>
    <property type="match status" value="1"/>
</dbReference>
<gene>
    <name evidence="8" type="primary">Dana\GF18346</name>
    <name evidence="8" type="synonym">dana_GLEANR_19604</name>
    <name evidence="8" type="ORF">GF18346</name>
</gene>
<dbReference type="GO" id="GO:0005743">
    <property type="term" value="C:mitochondrial inner membrane"/>
    <property type="evidence" value="ECO:0007669"/>
    <property type="project" value="UniProtKB-SubCell"/>
</dbReference>
<reference evidence="8 9" key="1">
    <citation type="journal article" date="2007" name="Nature">
        <title>Evolution of genes and genomes on the Drosophila phylogeny.</title>
        <authorList>
            <consortium name="Drosophila 12 Genomes Consortium"/>
            <person name="Clark A.G."/>
            <person name="Eisen M.B."/>
            <person name="Smith D.R."/>
            <person name="Bergman C.M."/>
            <person name="Oliver B."/>
            <person name="Markow T.A."/>
            <person name="Kaufman T.C."/>
            <person name="Kellis M."/>
            <person name="Gelbart W."/>
            <person name="Iyer V.N."/>
            <person name="Pollard D.A."/>
            <person name="Sackton T.B."/>
            <person name="Larracuente A.M."/>
            <person name="Singh N.D."/>
            <person name="Abad J.P."/>
            <person name="Abt D.N."/>
            <person name="Adryan B."/>
            <person name="Aguade M."/>
            <person name="Akashi H."/>
            <person name="Anderson W.W."/>
            <person name="Aquadro C.F."/>
            <person name="Ardell D.H."/>
            <person name="Arguello R."/>
            <person name="Artieri C.G."/>
            <person name="Barbash D.A."/>
            <person name="Barker D."/>
            <person name="Barsanti P."/>
            <person name="Batterham P."/>
            <person name="Batzoglou S."/>
            <person name="Begun D."/>
            <person name="Bhutkar A."/>
            <person name="Blanco E."/>
            <person name="Bosak S.A."/>
            <person name="Bradley R.K."/>
            <person name="Brand A.D."/>
            <person name="Brent M.R."/>
            <person name="Brooks A.N."/>
            <person name="Brown R.H."/>
            <person name="Butlin R.K."/>
            <person name="Caggese C."/>
            <person name="Calvi B.R."/>
            <person name="Bernardo de Carvalho A."/>
            <person name="Caspi A."/>
            <person name="Castrezana S."/>
            <person name="Celniker S.E."/>
            <person name="Chang J.L."/>
            <person name="Chapple C."/>
            <person name="Chatterji S."/>
            <person name="Chinwalla A."/>
            <person name="Civetta A."/>
            <person name="Clifton S.W."/>
            <person name="Comeron J.M."/>
            <person name="Costello J.C."/>
            <person name="Coyne J.A."/>
            <person name="Daub J."/>
            <person name="David R.G."/>
            <person name="Delcher A.L."/>
            <person name="Delehaunty K."/>
            <person name="Do C.B."/>
            <person name="Ebling H."/>
            <person name="Edwards K."/>
            <person name="Eickbush T."/>
            <person name="Evans J.D."/>
            <person name="Filipski A."/>
            <person name="Findeiss S."/>
            <person name="Freyhult E."/>
            <person name="Fulton L."/>
            <person name="Fulton R."/>
            <person name="Garcia A.C."/>
            <person name="Gardiner A."/>
            <person name="Garfield D.A."/>
            <person name="Garvin B.E."/>
            <person name="Gibson G."/>
            <person name="Gilbert D."/>
            <person name="Gnerre S."/>
            <person name="Godfrey J."/>
            <person name="Good R."/>
            <person name="Gotea V."/>
            <person name="Gravely B."/>
            <person name="Greenberg A.J."/>
            <person name="Griffiths-Jones S."/>
            <person name="Gross S."/>
            <person name="Guigo R."/>
            <person name="Gustafson E.A."/>
            <person name="Haerty W."/>
            <person name="Hahn M.W."/>
            <person name="Halligan D.L."/>
            <person name="Halpern A.L."/>
            <person name="Halter G.M."/>
            <person name="Han M.V."/>
            <person name="Heger A."/>
            <person name="Hillier L."/>
            <person name="Hinrichs A.S."/>
            <person name="Holmes I."/>
            <person name="Hoskins R.A."/>
            <person name="Hubisz M.J."/>
            <person name="Hultmark D."/>
            <person name="Huntley M.A."/>
            <person name="Jaffe D.B."/>
            <person name="Jagadeeshan S."/>
            <person name="Jeck W.R."/>
            <person name="Johnson J."/>
            <person name="Jones C.D."/>
            <person name="Jordan W.C."/>
            <person name="Karpen G.H."/>
            <person name="Kataoka E."/>
            <person name="Keightley P.D."/>
            <person name="Kheradpour P."/>
            <person name="Kirkness E.F."/>
            <person name="Koerich L.B."/>
            <person name="Kristiansen K."/>
            <person name="Kudrna D."/>
            <person name="Kulathinal R.J."/>
            <person name="Kumar S."/>
            <person name="Kwok R."/>
            <person name="Lander E."/>
            <person name="Langley C.H."/>
            <person name="Lapoint R."/>
            <person name="Lazzaro B.P."/>
            <person name="Lee S.J."/>
            <person name="Levesque L."/>
            <person name="Li R."/>
            <person name="Lin C.F."/>
            <person name="Lin M.F."/>
            <person name="Lindblad-Toh K."/>
            <person name="Llopart A."/>
            <person name="Long M."/>
            <person name="Low L."/>
            <person name="Lozovsky E."/>
            <person name="Lu J."/>
            <person name="Luo M."/>
            <person name="Machado C.A."/>
            <person name="Makalowski W."/>
            <person name="Marzo M."/>
            <person name="Matsuda M."/>
            <person name="Matzkin L."/>
            <person name="McAllister B."/>
            <person name="McBride C.S."/>
            <person name="McKernan B."/>
            <person name="McKernan K."/>
            <person name="Mendez-Lago M."/>
            <person name="Minx P."/>
            <person name="Mollenhauer M.U."/>
            <person name="Montooth K."/>
            <person name="Mount S.M."/>
            <person name="Mu X."/>
            <person name="Myers E."/>
            <person name="Negre B."/>
            <person name="Newfeld S."/>
            <person name="Nielsen R."/>
            <person name="Noor M.A."/>
            <person name="O'Grady P."/>
            <person name="Pachter L."/>
            <person name="Papaceit M."/>
            <person name="Parisi M.J."/>
            <person name="Parisi M."/>
            <person name="Parts L."/>
            <person name="Pedersen J.S."/>
            <person name="Pesole G."/>
            <person name="Phillippy A.M."/>
            <person name="Ponting C.P."/>
            <person name="Pop M."/>
            <person name="Porcelli D."/>
            <person name="Powell J.R."/>
            <person name="Prohaska S."/>
            <person name="Pruitt K."/>
            <person name="Puig M."/>
            <person name="Quesneville H."/>
            <person name="Ram K.R."/>
            <person name="Rand D."/>
            <person name="Rasmussen M.D."/>
            <person name="Reed L.K."/>
            <person name="Reenan R."/>
            <person name="Reily A."/>
            <person name="Remington K.A."/>
            <person name="Rieger T.T."/>
            <person name="Ritchie M.G."/>
            <person name="Robin C."/>
            <person name="Rogers Y.H."/>
            <person name="Rohde C."/>
            <person name="Rozas J."/>
            <person name="Rubenfield M.J."/>
            <person name="Ruiz A."/>
            <person name="Russo S."/>
            <person name="Salzberg S.L."/>
            <person name="Sanchez-Gracia A."/>
            <person name="Saranga D.J."/>
            <person name="Sato H."/>
            <person name="Schaeffer S.W."/>
            <person name="Schatz M.C."/>
            <person name="Schlenke T."/>
            <person name="Schwartz R."/>
            <person name="Segarra C."/>
            <person name="Singh R.S."/>
            <person name="Sirot L."/>
            <person name="Sirota M."/>
            <person name="Sisneros N.B."/>
            <person name="Smith C.D."/>
            <person name="Smith T.F."/>
            <person name="Spieth J."/>
            <person name="Stage D.E."/>
            <person name="Stark A."/>
            <person name="Stephan W."/>
            <person name="Strausberg R.L."/>
            <person name="Strempel S."/>
            <person name="Sturgill D."/>
            <person name="Sutton G."/>
            <person name="Sutton G.G."/>
            <person name="Tao W."/>
            <person name="Teichmann S."/>
            <person name="Tobari Y.N."/>
            <person name="Tomimura Y."/>
            <person name="Tsolas J.M."/>
            <person name="Valente V.L."/>
            <person name="Venter E."/>
            <person name="Venter J.C."/>
            <person name="Vicario S."/>
            <person name="Vieira F.G."/>
            <person name="Vilella A.J."/>
            <person name="Villasante A."/>
            <person name="Walenz B."/>
            <person name="Wang J."/>
            <person name="Wasserman M."/>
            <person name="Watts T."/>
            <person name="Wilson D."/>
            <person name="Wilson R.K."/>
            <person name="Wing R.A."/>
            <person name="Wolfner M.F."/>
            <person name="Wong A."/>
            <person name="Wong G.K."/>
            <person name="Wu C.I."/>
            <person name="Wu G."/>
            <person name="Yamamoto D."/>
            <person name="Yang H.P."/>
            <person name="Yang S.P."/>
            <person name="Yorke J.A."/>
            <person name="Yoshida K."/>
            <person name="Zdobnov E."/>
            <person name="Zhang P."/>
            <person name="Zhang Y."/>
            <person name="Zimin A.V."/>
            <person name="Baldwin J."/>
            <person name="Abdouelleil A."/>
            <person name="Abdulkadir J."/>
            <person name="Abebe A."/>
            <person name="Abera B."/>
            <person name="Abreu J."/>
            <person name="Acer S.C."/>
            <person name="Aftuck L."/>
            <person name="Alexander A."/>
            <person name="An P."/>
            <person name="Anderson E."/>
            <person name="Anderson S."/>
            <person name="Arachi H."/>
            <person name="Azer M."/>
            <person name="Bachantsang P."/>
            <person name="Barry A."/>
            <person name="Bayul T."/>
            <person name="Berlin A."/>
            <person name="Bessette D."/>
            <person name="Bloom T."/>
            <person name="Blye J."/>
            <person name="Boguslavskiy L."/>
            <person name="Bonnet C."/>
            <person name="Boukhgalter B."/>
            <person name="Bourzgui I."/>
            <person name="Brown A."/>
            <person name="Cahill P."/>
            <person name="Channer S."/>
            <person name="Cheshatsang Y."/>
            <person name="Chuda L."/>
            <person name="Citroen M."/>
            <person name="Collymore A."/>
            <person name="Cooke P."/>
            <person name="Costello M."/>
            <person name="D'Aco K."/>
            <person name="Daza R."/>
            <person name="De Haan G."/>
            <person name="DeGray S."/>
            <person name="DeMaso C."/>
            <person name="Dhargay N."/>
            <person name="Dooley K."/>
            <person name="Dooley E."/>
            <person name="Doricent M."/>
            <person name="Dorje P."/>
            <person name="Dorjee K."/>
            <person name="Dupes A."/>
            <person name="Elong R."/>
            <person name="Falk J."/>
            <person name="Farina A."/>
            <person name="Faro S."/>
            <person name="Ferguson D."/>
            <person name="Fisher S."/>
            <person name="Foley C.D."/>
            <person name="Franke A."/>
            <person name="Friedrich D."/>
            <person name="Gadbois L."/>
            <person name="Gearin G."/>
            <person name="Gearin C.R."/>
            <person name="Giannoukos G."/>
            <person name="Goode T."/>
            <person name="Graham J."/>
            <person name="Grandbois E."/>
            <person name="Grewal S."/>
            <person name="Gyaltsen K."/>
            <person name="Hafez N."/>
            <person name="Hagos B."/>
            <person name="Hall J."/>
            <person name="Henson C."/>
            <person name="Hollinger A."/>
            <person name="Honan T."/>
            <person name="Huard M.D."/>
            <person name="Hughes L."/>
            <person name="Hurhula B."/>
            <person name="Husby M.E."/>
            <person name="Kamat A."/>
            <person name="Kanga B."/>
            <person name="Kashin S."/>
            <person name="Khazanovich D."/>
            <person name="Kisner P."/>
            <person name="Lance K."/>
            <person name="Lara M."/>
            <person name="Lee W."/>
            <person name="Lennon N."/>
            <person name="Letendre F."/>
            <person name="LeVine R."/>
            <person name="Lipovsky A."/>
            <person name="Liu X."/>
            <person name="Liu J."/>
            <person name="Liu S."/>
            <person name="Lokyitsang T."/>
            <person name="Lokyitsang Y."/>
            <person name="Lubonja R."/>
            <person name="Lui A."/>
            <person name="MacDonald P."/>
            <person name="Magnisalis V."/>
            <person name="Maru K."/>
            <person name="Matthews C."/>
            <person name="McCusker W."/>
            <person name="McDonough S."/>
            <person name="Mehta T."/>
            <person name="Meldrim J."/>
            <person name="Meneus L."/>
            <person name="Mihai O."/>
            <person name="Mihalev A."/>
            <person name="Mihova T."/>
            <person name="Mittelman R."/>
            <person name="Mlenga V."/>
            <person name="Montmayeur A."/>
            <person name="Mulrain L."/>
            <person name="Navidi A."/>
            <person name="Naylor J."/>
            <person name="Negash T."/>
            <person name="Nguyen T."/>
            <person name="Nguyen N."/>
            <person name="Nicol R."/>
            <person name="Norbu C."/>
            <person name="Norbu N."/>
            <person name="Novod N."/>
            <person name="O'Neill B."/>
            <person name="Osman S."/>
            <person name="Markiewicz E."/>
            <person name="Oyono O.L."/>
            <person name="Patti C."/>
            <person name="Phunkhang P."/>
            <person name="Pierre F."/>
            <person name="Priest M."/>
            <person name="Raghuraman S."/>
            <person name="Rege F."/>
            <person name="Reyes R."/>
            <person name="Rise C."/>
            <person name="Rogov P."/>
            <person name="Ross K."/>
            <person name="Ryan E."/>
            <person name="Settipalli S."/>
            <person name="Shea T."/>
            <person name="Sherpa N."/>
            <person name="Shi L."/>
            <person name="Shih D."/>
            <person name="Sparrow T."/>
            <person name="Spaulding J."/>
            <person name="Stalker J."/>
            <person name="Stange-Thomann N."/>
            <person name="Stavropoulos S."/>
            <person name="Stone C."/>
            <person name="Strader C."/>
            <person name="Tesfaye S."/>
            <person name="Thomson T."/>
            <person name="Thoulutsang Y."/>
            <person name="Thoulutsang D."/>
            <person name="Topham K."/>
            <person name="Topping I."/>
            <person name="Tsamla T."/>
            <person name="Vassiliev H."/>
            <person name="Vo A."/>
            <person name="Wangchuk T."/>
            <person name="Wangdi T."/>
            <person name="Weiand M."/>
            <person name="Wilkinson J."/>
            <person name="Wilson A."/>
            <person name="Yadav S."/>
            <person name="Young G."/>
            <person name="Yu Q."/>
            <person name="Zembek L."/>
            <person name="Zhong D."/>
            <person name="Zimmer A."/>
            <person name="Zwirko Z."/>
            <person name="Jaffe D.B."/>
            <person name="Alvarez P."/>
            <person name="Brockman W."/>
            <person name="Butler J."/>
            <person name="Chin C."/>
            <person name="Gnerre S."/>
            <person name="Grabherr M."/>
            <person name="Kleber M."/>
            <person name="Mauceli E."/>
            <person name="MacCallum I."/>
        </authorList>
    </citation>
    <scope>NUCLEOTIDE SEQUENCE [LARGE SCALE GENOMIC DNA]</scope>
    <source>
        <strain evidence="9">Tucson 14024-0371.13</strain>
    </source>
</reference>
<organism evidence="8 9">
    <name type="scientific">Drosophila ananassae</name>
    <name type="common">Fruit fly</name>
    <dbReference type="NCBI Taxonomy" id="7217"/>
    <lineage>
        <taxon>Eukaryota</taxon>
        <taxon>Metazoa</taxon>
        <taxon>Ecdysozoa</taxon>
        <taxon>Arthropoda</taxon>
        <taxon>Hexapoda</taxon>
        <taxon>Insecta</taxon>
        <taxon>Pterygota</taxon>
        <taxon>Neoptera</taxon>
        <taxon>Endopterygota</taxon>
        <taxon>Diptera</taxon>
        <taxon>Brachycera</taxon>
        <taxon>Muscomorpha</taxon>
        <taxon>Ephydroidea</taxon>
        <taxon>Drosophilidae</taxon>
        <taxon>Drosophila</taxon>
        <taxon>Sophophora</taxon>
    </lineage>
</organism>
<dbReference type="eggNOG" id="ENOG502SBK9">
    <property type="taxonomic scope" value="Eukaryota"/>
</dbReference>
<dbReference type="OrthoDB" id="5966508at2759"/>
<dbReference type="CTD" id="40995"/>
<dbReference type="HOGENOM" id="CLU_2225908_0_0_1"/>
<dbReference type="InterPro" id="IPR003177">
    <property type="entry name" value="Cytc_oxidase_su7a_met"/>
</dbReference>